<dbReference type="EMBL" id="OW152828">
    <property type="protein sequence ID" value="CAH2045370.1"/>
    <property type="molecule type" value="Genomic_DNA"/>
</dbReference>
<proteinExistence type="predicted"/>
<evidence type="ECO:0000256" key="1">
    <source>
        <dbReference type="SAM" id="MobiDB-lite"/>
    </source>
</evidence>
<reference evidence="2" key="1">
    <citation type="submission" date="2022-03" db="EMBL/GenBank/DDBJ databases">
        <authorList>
            <person name="Martin H S."/>
        </authorList>
    </citation>
    <scope>NUCLEOTIDE SEQUENCE</scope>
</reference>
<keyword evidence="3" id="KW-1185">Reference proteome</keyword>
<evidence type="ECO:0000313" key="2">
    <source>
        <dbReference type="EMBL" id="CAH2045370.1"/>
    </source>
</evidence>
<gene>
    <name evidence="2" type="ORF">IPOD504_LOCUS5040</name>
</gene>
<protein>
    <submittedName>
        <fullName evidence="2">Uncharacterized protein</fullName>
    </submittedName>
</protein>
<evidence type="ECO:0000313" key="3">
    <source>
        <dbReference type="Proteomes" id="UP000837857"/>
    </source>
</evidence>
<feature type="region of interest" description="Disordered" evidence="1">
    <location>
        <begin position="33"/>
        <end position="57"/>
    </location>
</feature>
<organism evidence="2 3">
    <name type="scientific">Iphiclides podalirius</name>
    <name type="common">scarce swallowtail</name>
    <dbReference type="NCBI Taxonomy" id="110791"/>
    <lineage>
        <taxon>Eukaryota</taxon>
        <taxon>Metazoa</taxon>
        <taxon>Ecdysozoa</taxon>
        <taxon>Arthropoda</taxon>
        <taxon>Hexapoda</taxon>
        <taxon>Insecta</taxon>
        <taxon>Pterygota</taxon>
        <taxon>Neoptera</taxon>
        <taxon>Endopterygota</taxon>
        <taxon>Lepidoptera</taxon>
        <taxon>Glossata</taxon>
        <taxon>Ditrysia</taxon>
        <taxon>Papilionoidea</taxon>
        <taxon>Papilionidae</taxon>
        <taxon>Papilioninae</taxon>
        <taxon>Iphiclides</taxon>
    </lineage>
</organism>
<dbReference type="Proteomes" id="UP000837857">
    <property type="component" value="Chromosome 16"/>
</dbReference>
<accession>A0ABN8I4R6</accession>
<feature type="non-terminal residue" evidence="2">
    <location>
        <position position="112"/>
    </location>
</feature>
<name>A0ABN8I4R6_9NEOP</name>
<sequence length="112" mass="12005">MFTRTRSAVRSDAPPSRAASYSRLSFRALSSSCASREGGLGVRRTAPSVDERGRGPAVDLSRHLPAAGANCCATVDFRHPPYTIKISTGTSDLRLTEASIRSSEEHTAVNKQ</sequence>